<accession>A0AAV5T3Y6</accession>
<dbReference type="Proteomes" id="UP001432027">
    <property type="component" value="Unassembled WGS sequence"/>
</dbReference>
<evidence type="ECO:0000313" key="2">
    <source>
        <dbReference type="Proteomes" id="UP001432027"/>
    </source>
</evidence>
<feature type="non-terminal residue" evidence="1">
    <location>
        <position position="1"/>
    </location>
</feature>
<protein>
    <submittedName>
        <fullName evidence="1">Uncharacterized protein</fullName>
    </submittedName>
</protein>
<feature type="non-terminal residue" evidence="1">
    <location>
        <position position="81"/>
    </location>
</feature>
<organism evidence="1 2">
    <name type="scientific">Pristionchus entomophagus</name>
    <dbReference type="NCBI Taxonomy" id="358040"/>
    <lineage>
        <taxon>Eukaryota</taxon>
        <taxon>Metazoa</taxon>
        <taxon>Ecdysozoa</taxon>
        <taxon>Nematoda</taxon>
        <taxon>Chromadorea</taxon>
        <taxon>Rhabditida</taxon>
        <taxon>Rhabditina</taxon>
        <taxon>Diplogasteromorpha</taxon>
        <taxon>Diplogasteroidea</taxon>
        <taxon>Neodiplogasteridae</taxon>
        <taxon>Pristionchus</taxon>
    </lineage>
</organism>
<name>A0AAV5T3Y6_9BILA</name>
<reference evidence="1" key="1">
    <citation type="submission" date="2023-10" db="EMBL/GenBank/DDBJ databases">
        <title>Genome assembly of Pristionchus species.</title>
        <authorList>
            <person name="Yoshida K."/>
            <person name="Sommer R.J."/>
        </authorList>
    </citation>
    <scope>NUCLEOTIDE SEQUENCE</scope>
    <source>
        <strain evidence="1">RS0144</strain>
    </source>
</reference>
<proteinExistence type="predicted"/>
<dbReference type="AlphaFoldDB" id="A0AAV5T3Y6"/>
<evidence type="ECO:0000313" key="1">
    <source>
        <dbReference type="EMBL" id="GMS89974.1"/>
    </source>
</evidence>
<gene>
    <name evidence="1" type="ORF">PENTCL1PPCAC_12149</name>
</gene>
<sequence length="81" mass="8601">VLDVLEDGHHAVQLLLHLRILAVLGSFSQNGIAISSKHISALRTLSLSNAVSQKQVSGGFVEGLNESTLVLERVANQFGVP</sequence>
<dbReference type="EMBL" id="BTSX01000003">
    <property type="protein sequence ID" value="GMS89974.1"/>
    <property type="molecule type" value="Genomic_DNA"/>
</dbReference>
<keyword evidence="2" id="KW-1185">Reference proteome</keyword>
<comment type="caution">
    <text evidence="1">The sequence shown here is derived from an EMBL/GenBank/DDBJ whole genome shotgun (WGS) entry which is preliminary data.</text>
</comment>